<keyword evidence="2" id="KW-0732">Signal</keyword>
<gene>
    <name evidence="11" type="ORF">KR50_12860</name>
</gene>
<dbReference type="Pfam" id="PF02922">
    <property type="entry name" value="CBM_48"/>
    <property type="match status" value="1"/>
</dbReference>
<sequence length="852" mass="97691">MVTIHGQQQEDFSADNLSTIGQKKVTITLHYHRYDEDYSGWNLWVWLDGKNGRMVEFTDDRPFGQRATFEMEDPSGITRVGFIIRKSTDENDWASKRFDDRFITEFDENGHAEVWLMQGTERIFHHEEEINISPEIVSAKLNTWHDISVTTNLAFDWEHDNIDVSLSGATIQDISVSKDHHSSDHAHQMTIKTKESLSLHEKYKVTISHFGDCDVSYGNIVRTEKFDENFAYDGPLGALFTKEKTVFRLWSPVAQKAILVLYTKEGAKKAEYEMASGSCGTWHYEESGNLDGTVYMYKVMIDRNWQEAVDPYARAVTVNGEKGVVVDLARTNPPLWELPAPPLDQLEDAVIYELHIRDATIDHNSGVIHKGKYLGLTEPATVTPDGVKTGLDYFSDLGITHIQLLPIYDYWTIDEKELETPQYNWGYDPKHFNAPEGSYSINPFEPSTRIMELKKMIQAIHSKGMRVIMDVVFNHVYDVPCSSFHLLMPGYFFRFKKDGVLSNGTGVGNDTASERRMMRKFIVDSLVYWAKEYKIDGFRFDLMGIHDIDTMNEARKALNEVDPSIIMLGEGWDLPTALPSHLKASQANADKMPGIAHFNDSIRDHLKGNNFSDHDSGFVNGRSGYNYSIKQGITAGMYLPYDNMEYRCPSQVVNYVEAHDNHTLWDKLLLTNSGASQEDLKSMHKLASSIILLSQGIPFLHAGQEFMRTKNGDHNSYRSPDHINKLDWNRKAEFEQEVRYVKGLISLRKSNDVFRMKTKEEILSRLHFFPTDEHLIAYQLKASRDKGQYEEYVVIHNAHHHPVKFHLPSNGLWHILANSHQAGTEPLSMINRNQIEVSRLSTFVLAKPFRLR</sequence>
<evidence type="ECO:0000256" key="7">
    <source>
        <dbReference type="ARBA" id="ARBA00024062"/>
    </source>
</evidence>
<keyword evidence="4" id="KW-0106">Calcium</keyword>
<dbReference type="AlphaFoldDB" id="A0A0C2VWB3"/>
<dbReference type="CDD" id="cd02860">
    <property type="entry name" value="E_set_Pullulanase"/>
    <property type="match status" value="1"/>
</dbReference>
<dbReference type="InterPro" id="IPR013784">
    <property type="entry name" value="Carb-bd-like_fold"/>
</dbReference>
<dbReference type="Proteomes" id="UP000031972">
    <property type="component" value="Unassembled WGS sequence"/>
</dbReference>
<evidence type="ECO:0000256" key="9">
    <source>
        <dbReference type="ARBA" id="ARBA00031076"/>
    </source>
</evidence>
<dbReference type="EC" id="3.2.1.41" evidence="7"/>
<dbReference type="SMART" id="SM00642">
    <property type="entry name" value="Aamy"/>
    <property type="match status" value="1"/>
</dbReference>
<dbReference type="Gene3D" id="2.60.40.10">
    <property type="entry name" value="Immunoglobulins"/>
    <property type="match status" value="1"/>
</dbReference>
<dbReference type="InterPro" id="IPR017853">
    <property type="entry name" value="GH"/>
</dbReference>
<dbReference type="SUPFAM" id="SSF81296">
    <property type="entry name" value="E set domains"/>
    <property type="match status" value="1"/>
</dbReference>
<dbReference type="CDD" id="cd11341">
    <property type="entry name" value="AmyAc_Pullulanase_LD-like"/>
    <property type="match status" value="1"/>
</dbReference>
<evidence type="ECO:0000256" key="6">
    <source>
        <dbReference type="ARBA" id="ARBA00023965"/>
    </source>
</evidence>
<dbReference type="InterPro" id="IPR013783">
    <property type="entry name" value="Ig-like_fold"/>
</dbReference>
<dbReference type="Gene3D" id="2.60.40.1110">
    <property type="match status" value="1"/>
</dbReference>
<dbReference type="GO" id="GO:0030246">
    <property type="term" value="F:carbohydrate binding"/>
    <property type="evidence" value="ECO:0007669"/>
    <property type="project" value="InterPro"/>
</dbReference>
<comment type="similarity">
    <text evidence="1">Belongs to the glycosyl hydrolase 13 family.</text>
</comment>
<dbReference type="InterPro" id="IPR005323">
    <property type="entry name" value="CBM41_pullulanase"/>
</dbReference>
<dbReference type="InterPro" id="IPR006047">
    <property type="entry name" value="GH13_cat_dom"/>
</dbReference>
<evidence type="ECO:0000256" key="3">
    <source>
        <dbReference type="ARBA" id="ARBA00022801"/>
    </source>
</evidence>
<dbReference type="InterPro" id="IPR014756">
    <property type="entry name" value="Ig_E-set"/>
</dbReference>
<dbReference type="NCBIfam" id="TIGR02104">
    <property type="entry name" value="pulA_typeI"/>
    <property type="match status" value="1"/>
</dbReference>
<dbReference type="GO" id="GO:0051060">
    <property type="term" value="F:pullulanase activity"/>
    <property type="evidence" value="ECO:0007669"/>
    <property type="project" value="UniProtKB-EC"/>
</dbReference>
<dbReference type="Pfam" id="PF03714">
    <property type="entry name" value="PUD"/>
    <property type="match status" value="1"/>
</dbReference>
<dbReference type="InterPro" id="IPR013780">
    <property type="entry name" value="Glyco_hydro_b"/>
</dbReference>
<evidence type="ECO:0000259" key="10">
    <source>
        <dbReference type="SMART" id="SM00642"/>
    </source>
</evidence>
<dbReference type="SUPFAM" id="SSF51445">
    <property type="entry name" value="(Trans)glycosidases"/>
    <property type="match status" value="1"/>
</dbReference>
<dbReference type="InterPro" id="IPR049117">
    <property type="entry name" value="pulA_all-beta"/>
</dbReference>
<name>A0A0C2VWB3_9BACL</name>
<accession>A0A0C2VWB3</accession>
<evidence type="ECO:0000256" key="8">
    <source>
        <dbReference type="ARBA" id="ARBA00029618"/>
    </source>
</evidence>
<dbReference type="Pfam" id="PF00128">
    <property type="entry name" value="Alpha-amylase"/>
    <property type="match status" value="1"/>
</dbReference>
<dbReference type="SUPFAM" id="SSF49452">
    <property type="entry name" value="Starch-binding domain-like"/>
    <property type="match status" value="1"/>
</dbReference>
<reference evidence="11 12" key="1">
    <citation type="submission" date="2015-01" db="EMBL/GenBank/DDBJ databases">
        <title>Jeotgalibacillus campisalis genome sequencing.</title>
        <authorList>
            <person name="Goh K.M."/>
            <person name="Chan K.-G."/>
            <person name="Yaakop A.S."/>
            <person name="Ee R."/>
            <person name="Gan H.M."/>
            <person name="Chan C.S."/>
        </authorList>
    </citation>
    <scope>NUCLEOTIDE SEQUENCE [LARGE SCALE GENOMIC DNA]</scope>
    <source>
        <strain evidence="11 12">SF-57</strain>
    </source>
</reference>
<dbReference type="EMBL" id="JXRR01000011">
    <property type="protein sequence ID" value="KIL48701.1"/>
    <property type="molecule type" value="Genomic_DNA"/>
</dbReference>
<evidence type="ECO:0000256" key="4">
    <source>
        <dbReference type="ARBA" id="ARBA00022837"/>
    </source>
</evidence>
<dbReference type="Gene3D" id="3.20.20.80">
    <property type="entry name" value="Glycosidases"/>
    <property type="match status" value="1"/>
</dbReference>
<dbReference type="InterPro" id="IPR004193">
    <property type="entry name" value="Glyco_hydro_13_N"/>
</dbReference>
<dbReference type="Gene3D" id="2.60.40.2320">
    <property type="match status" value="1"/>
</dbReference>
<keyword evidence="12" id="KW-1185">Reference proteome</keyword>
<keyword evidence="5" id="KW-0326">Glycosidase</keyword>
<protein>
    <recommendedName>
        <fullName evidence="7">pullulanase</fullName>
        <ecNumber evidence="7">3.2.1.41</ecNumber>
    </recommendedName>
    <alternativeName>
        <fullName evidence="8">Alpha-dextrin endo-1,6-alpha-glucosidase</fullName>
    </alternativeName>
    <alternativeName>
        <fullName evidence="9">Pullulan 6-glucanohydrolase</fullName>
    </alternativeName>
</protein>
<evidence type="ECO:0000256" key="2">
    <source>
        <dbReference type="ARBA" id="ARBA00022729"/>
    </source>
</evidence>
<dbReference type="Gene3D" id="2.60.40.1180">
    <property type="entry name" value="Golgi alpha-mannosidase II"/>
    <property type="match status" value="1"/>
</dbReference>
<comment type="caution">
    <text evidence="11">The sequence shown here is derived from an EMBL/GenBank/DDBJ whole genome shotgun (WGS) entry which is preliminary data.</text>
</comment>
<evidence type="ECO:0000313" key="11">
    <source>
        <dbReference type="EMBL" id="KIL48701.1"/>
    </source>
</evidence>
<dbReference type="InterPro" id="IPR011840">
    <property type="entry name" value="PulA_typeI"/>
</dbReference>
<dbReference type="PATRIC" id="fig|220754.4.peg.1309"/>
<evidence type="ECO:0000256" key="5">
    <source>
        <dbReference type="ARBA" id="ARBA00023295"/>
    </source>
</evidence>
<dbReference type="GO" id="GO:0005975">
    <property type="term" value="P:carbohydrate metabolic process"/>
    <property type="evidence" value="ECO:0007669"/>
    <property type="project" value="InterPro"/>
</dbReference>
<comment type="catalytic activity">
    <reaction evidence="6">
        <text>Hydrolysis of (1-&gt;6)-alpha-D-glucosidic linkages in pullulan, amylopectin and glycogen, and in the alpha- and beta-limit dextrins of amylopectin and glycogen.</text>
        <dbReference type="EC" id="3.2.1.41"/>
    </reaction>
</comment>
<keyword evidence="3" id="KW-0378">Hydrolase</keyword>
<proteinExistence type="inferred from homology"/>
<dbReference type="PANTHER" id="PTHR43002">
    <property type="entry name" value="GLYCOGEN DEBRANCHING ENZYME"/>
    <property type="match status" value="1"/>
</dbReference>
<dbReference type="Pfam" id="PF21653">
    <property type="entry name" value="pulA_all-beta"/>
    <property type="match status" value="1"/>
</dbReference>
<dbReference type="RefSeq" id="WP_041056197.1">
    <property type="nucleotide sequence ID" value="NZ_JXRR01000011.1"/>
</dbReference>
<evidence type="ECO:0000313" key="12">
    <source>
        <dbReference type="Proteomes" id="UP000031972"/>
    </source>
</evidence>
<evidence type="ECO:0000256" key="1">
    <source>
        <dbReference type="ARBA" id="ARBA00008061"/>
    </source>
</evidence>
<organism evidence="11 12">
    <name type="scientific">Jeotgalibacillus campisalis</name>
    <dbReference type="NCBI Taxonomy" id="220754"/>
    <lineage>
        <taxon>Bacteria</taxon>
        <taxon>Bacillati</taxon>
        <taxon>Bacillota</taxon>
        <taxon>Bacilli</taxon>
        <taxon>Bacillales</taxon>
        <taxon>Caryophanaceae</taxon>
        <taxon>Jeotgalibacillus</taxon>
    </lineage>
</organism>
<feature type="domain" description="Glycosyl hydrolase family 13 catalytic" evidence="10">
    <location>
        <begin position="381"/>
        <end position="748"/>
    </location>
</feature>
<dbReference type="CDD" id="cd10315">
    <property type="entry name" value="CBM41_pullulanase"/>
    <property type="match status" value="1"/>
</dbReference>